<evidence type="ECO:0000313" key="1">
    <source>
        <dbReference type="EMBL" id="GBP62598.1"/>
    </source>
</evidence>
<comment type="caution">
    <text evidence="1">The sequence shown here is derived from an EMBL/GenBank/DDBJ whole genome shotgun (WGS) entry which is preliminary data.</text>
</comment>
<name>A0A4C1XGQ3_EUMVA</name>
<organism evidence="1 2">
    <name type="scientific">Eumeta variegata</name>
    <name type="common">Bagworm moth</name>
    <name type="synonym">Eumeta japonica</name>
    <dbReference type="NCBI Taxonomy" id="151549"/>
    <lineage>
        <taxon>Eukaryota</taxon>
        <taxon>Metazoa</taxon>
        <taxon>Ecdysozoa</taxon>
        <taxon>Arthropoda</taxon>
        <taxon>Hexapoda</taxon>
        <taxon>Insecta</taxon>
        <taxon>Pterygota</taxon>
        <taxon>Neoptera</taxon>
        <taxon>Endopterygota</taxon>
        <taxon>Lepidoptera</taxon>
        <taxon>Glossata</taxon>
        <taxon>Ditrysia</taxon>
        <taxon>Tineoidea</taxon>
        <taxon>Psychidae</taxon>
        <taxon>Oiketicinae</taxon>
        <taxon>Eumeta</taxon>
    </lineage>
</organism>
<proteinExistence type="predicted"/>
<sequence>MISLQLYAKMRSMSRARGAAAQSGQALRILNGYHYITAIGSRPWEVVLMDYRADYRHVDDERLKRHASDIRESVLIIPLVVFITSSLHADQAVHVAGRRPSGVLSHTRRQKSRRHTLAIRCFRYFSLRCGILHCWHCCKHGKQSGYIGLRDLVRVVTVVNPVDEIRPERNAKYCSLAVRARAP</sequence>
<gene>
    <name evidence="1" type="ORF">EVAR_47035_1</name>
</gene>
<accession>A0A4C1XGQ3</accession>
<reference evidence="1 2" key="1">
    <citation type="journal article" date="2019" name="Commun. Biol.">
        <title>The bagworm genome reveals a unique fibroin gene that provides high tensile strength.</title>
        <authorList>
            <person name="Kono N."/>
            <person name="Nakamura H."/>
            <person name="Ohtoshi R."/>
            <person name="Tomita M."/>
            <person name="Numata K."/>
            <person name="Arakawa K."/>
        </authorList>
    </citation>
    <scope>NUCLEOTIDE SEQUENCE [LARGE SCALE GENOMIC DNA]</scope>
</reference>
<evidence type="ECO:0000313" key="2">
    <source>
        <dbReference type="Proteomes" id="UP000299102"/>
    </source>
</evidence>
<dbReference type="Proteomes" id="UP000299102">
    <property type="component" value="Unassembled WGS sequence"/>
</dbReference>
<keyword evidence="2" id="KW-1185">Reference proteome</keyword>
<dbReference type="AlphaFoldDB" id="A0A4C1XGQ3"/>
<dbReference type="EMBL" id="BGZK01000844">
    <property type="protein sequence ID" value="GBP62598.1"/>
    <property type="molecule type" value="Genomic_DNA"/>
</dbReference>
<protein>
    <submittedName>
        <fullName evidence="1">Uncharacterized protein</fullName>
    </submittedName>
</protein>